<feature type="domain" description="RCK N-terminal" evidence="7">
    <location>
        <begin position="228"/>
        <end position="344"/>
    </location>
</feature>
<dbReference type="SUPFAM" id="SSF51735">
    <property type="entry name" value="NAD(P)-binding Rossmann-fold domains"/>
    <property type="match status" value="2"/>
</dbReference>
<dbReference type="KEGG" id="whj:H9Q79_15170"/>
<keyword evidence="2" id="KW-0813">Transport</keyword>
<evidence type="ECO:0000256" key="6">
    <source>
        <dbReference type="ARBA" id="ARBA00023065"/>
    </source>
</evidence>
<evidence type="ECO:0000256" key="5">
    <source>
        <dbReference type="ARBA" id="ARBA00023027"/>
    </source>
</evidence>
<dbReference type="InterPro" id="IPR036291">
    <property type="entry name" value="NAD(P)-bd_dom_sf"/>
</dbReference>
<dbReference type="RefSeq" id="WP_249328670.1">
    <property type="nucleotide sequence ID" value="NZ_CP060635.1"/>
</dbReference>
<dbReference type="PANTHER" id="PTHR43833:SF5">
    <property type="entry name" value="TRK SYSTEM POTASSIUM UPTAKE PROTEIN TRKA"/>
    <property type="match status" value="1"/>
</dbReference>
<protein>
    <recommendedName>
        <fullName evidence="1">Trk system potassium uptake protein TrkA</fullName>
    </recommendedName>
</protein>
<evidence type="ECO:0000256" key="1">
    <source>
        <dbReference type="ARBA" id="ARBA00017378"/>
    </source>
</evidence>
<dbReference type="AlphaFoldDB" id="A0A7G9GBN0"/>
<feature type="domain" description="RCK N-terminal" evidence="7">
    <location>
        <begin position="1"/>
        <end position="114"/>
    </location>
</feature>
<feature type="domain" description="RCK C-terminal" evidence="8">
    <location>
        <begin position="371"/>
        <end position="452"/>
    </location>
</feature>
<evidence type="ECO:0000256" key="3">
    <source>
        <dbReference type="ARBA" id="ARBA00022538"/>
    </source>
</evidence>
<dbReference type="NCBIfam" id="NF007041">
    <property type="entry name" value="PRK09496.3-4"/>
    <property type="match status" value="1"/>
</dbReference>
<dbReference type="NCBIfam" id="NF007039">
    <property type="entry name" value="PRK09496.3-2"/>
    <property type="match status" value="1"/>
</dbReference>
<dbReference type="NCBIfam" id="NF007033">
    <property type="entry name" value="PRK09496.1-5"/>
    <property type="match status" value="1"/>
</dbReference>
<feature type="domain" description="RCK C-terminal" evidence="8">
    <location>
        <begin position="140"/>
        <end position="224"/>
    </location>
</feature>
<keyword evidence="5" id="KW-0520">NAD</keyword>
<keyword evidence="10" id="KW-1185">Reference proteome</keyword>
<dbReference type="PRINTS" id="PR00335">
    <property type="entry name" value="KUPTAKETRKA"/>
</dbReference>
<dbReference type="InterPro" id="IPR050721">
    <property type="entry name" value="Trk_Ktr_HKT_K-transport"/>
</dbReference>
<keyword evidence="3" id="KW-0633">Potassium transport</keyword>
<dbReference type="InterPro" id="IPR006037">
    <property type="entry name" value="RCK_C"/>
</dbReference>
<dbReference type="EMBL" id="CP060635">
    <property type="protein sequence ID" value="QNM08212.1"/>
    <property type="molecule type" value="Genomic_DNA"/>
</dbReference>
<evidence type="ECO:0000259" key="8">
    <source>
        <dbReference type="PROSITE" id="PS51202"/>
    </source>
</evidence>
<dbReference type="NCBIfam" id="NF007031">
    <property type="entry name" value="PRK09496.1-2"/>
    <property type="match status" value="1"/>
</dbReference>
<proteinExistence type="predicted"/>
<gene>
    <name evidence="9" type="primary">trkA</name>
    <name evidence="9" type="ORF">H9Q79_15170</name>
</gene>
<keyword evidence="6" id="KW-0406">Ion transport</keyword>
<dbReference type="Gene3D" id="3.40.50.720">
    <property type="entry name" value="NAD(P)-binding Rossmann-like Domain"/>
    <property type="match status" value="2"/>
</dbReference>
<dbReference type="PROSITE" id="PS51201">
    <property type="entry name" value="RCK_N"/>
    <property type="match status" value="2"/>
</dbReference>
<dbReference type="Proteomes" id="UP000515860">
    <property type="component" value="Chromosome"/>
</dbReference>
<dbReference type="PANTHER" id="PTHR43833">
    <property type="entry name" value="POTASSIUM CHANNEL PROTEIN 2-RELATED-RELATED"/>
    <property type="match status" value="1"/>
</dbReference>
<evidence type="ECO:0000313" key="10">
    <source>
        <dbReference type="Proteomes" id="UP000515860"/>
    </source>
</evidence>
<dbReference type="SUPFAM" id="SSF116726">
    <property type="entry name" value="TrkA C-terminal domain-like"/>
    <property type="match status" value="2"/>
</dbReference>
<reference evidence="9 10" key="1">
    <citation type="submission" date="2020-08" db="EMBL/GenBank/DDBJ databases">
        <authorList>
            <person name="Liu C."/>
            <person name="Sun Q."/>
        </authorList>
    </citation>
    <scope>NUCLEOTIDE SEQUENCE [LARGE SCALE GENOMIC DNA]</scope>
    <source>
        <strain evidence="9 10">NSJ-29</strain>
    </source>
</reference>
<dbReference type="InterPro" id="IPR036721">
    <property type="entry name" value="RCK_C_sf"/>
</dbReference>
<dbReference type="GO" id="GO:0005886">
    <property type="term" value="C:plasma membrane"/>
    <property type="evidence" value="ECO:0007669"/>
    <property type="project" value="InterPro"/>
</dbReference>
<dbReference type="Pfam" id="PF02080">
    <property type="entry name" value="TrkA_C"/>
    <property type="match status" value="2"/>
</dbReference>
<dbReference type="Pfam" id="PF02254">
    <property type="entry name" value="TrkA_N"/>
    <property type="match status" value="2"/>
</dbReference>
<sequence>MQIIIVGCGKVGRALTAQLSREDNNVTVVDINADMVRNVSTIYDVMGIVGNGTSYHVLADADIEHTDILIAVTHSDEVNLLCCVVAKKAANCHTIARIRNPVYSAEREFIRRELGLSMTINPEYAAAQEIARLLRFPSAIDIDSFSKGRIEMLRFKVPESSSLIGHALKNLPQQLQLDVLVCAAERKEEVVIPDGDFSIQAGDILSIIAIPGNASVFFHRIGIHTNQVKNALIIGGGEITYYLTVILLSMGIQVKIIEKNRMRCEELSELLPKATIIYGDGSDQDLLNEEHLEQMDALVASTDIDEENIILSLYAKGKVKSKVVTKLNHLDFNDVIHSLNLDSLIYPKNITAEYILQYVRAMRNSVGSNVETLYKLMDGRVEALEFIINPLSKMTGIKFQDMRLKKNLLIAGIGRKGKFIIPGGQDEFQPGDSVIVVTTNSGFQDIHDILEK</sequence>
<dbReference type="PROSITE" id="PS51202">
    <property type="entry name" value="RCK_C"/>
    <property type="match status" value="2"/>
</dbReference>
<dbReference type="InterPro" id="IPR006036">
    <property type="entry name" value="K_uptake_TrkA"/>
</dbReference>
<keyword evidence="4" id="KW-0630">Potassium</keyword>
<dbReference type="InterPro" id="IPR003148">
    <property type="entry name" value="RCK_N"/>
</dbReference>
<evidence type="ECO:0000256" key="4">
    <source>
        <dbReference type="ARBA" id="ARBA00022958"/>
    </source>
</evidence>
<evidence type="ECO:0000313" key="9">
    <source>
        <dbReference type="EMBL" id="QNM08212.1"/>
    </source>
</evidence>
<accession>A0A7G9GBN0</accession>
<organism evidence="9 10">
    <name type="scientific">Wansuia hejianensis</name>
    <dbReference type="NCBI Taxonomy" id="2763667"/>
    <lineage>
        <taxon>Bacteria</taxon>
        <taxon>Bacillati</taxon>
        <taxon>Bacillota</taxon>
        <taxon>Clostridia</taxon>
        <taxon>Lachnospirales</taxon>
        <taxon>Lachnospiraceae</taxon>
        <taxon>Wansuia</taxon>
    </lineage>
</organism>
<evidence type="ECO:0000256" key="2">
    <source>
        <dbReference type="ARBA" id="ARBA00022448"/>
    </source>
</evidence>
<dbReference type="Gene3D" id="3.30.70.1450">
    <property type="entry name" value="Regulator of K+ conductance, C-terminal domain"/>
    <property type="match status" value="2"/>
</dbReference>
<name>A0A7G9GBN0_9FIRM</name>
<dbReference type="GO" id="GO:0015079">
    <property type="term" value="F:potassium ion transmembrane transporter activity"/>
    <property type="evidence" value="ECO:0007669"/>
    <property type="project" value="InterPro"/>
</dbReference>
<evidence type="ECO:0000259" key="7">
    <source>
        <dbReference type="PROSITE" id="PS51201"/>
    </source>
</evidence>